<dbReference type="GO" id="GO:0004497">
    <property type="term" value="F:monooxygenase activity"/>
    <property type="evidence" value="ECO:0007669"/>
    <property type="project" value="UniProtKB-ARBA"/>
</dbReference>
<evidence type="ECO:0000256" key="4">
    <source>
        <dbReference type="ARBA" id="ARBA00023004"/>
    </source>
</evidence>
<evidence type="ECO:0000256" key="6">
    <source>
        <dbReference type="ARBA" id="ARBA00023063"/>
    </source>
</evidence>
<dbReference type="RefSeq" id="WP_044358544.1">
    <property type="nucleotide sequence ID" value="NZ_JXWY01000002.1"/>
</dbReference>
<dbReference type="Proteomes" id="UP000032366">
    <property type="component" value="Unassembled WGS sequence"/>
</dbReference>
<dbReference type="GO" id="GO:0046872">
    <property type="term" value="F:metal ion binding"/>
    <property type="evidence" value="ECO:0007669"/>
    <property type="project" value="UniProtKB-KW"/>
</dbReference>
<evidence type="ECO:0000259" key="7">
    <source>
        <dbReference type="PROSITE" id="PS51296"/>
    </source>
</evidence>
<evidence type="ECO:0000256" key="1">
    <source>
        <dbReference type="ARBA" id="ARBA00022714"/>
    </source>
</evidence>
<dbReference type="Gene3D" id="2.102.10.10">
    <property type="entry name" value="Rieske [2Fe-2S] iron-sulphur domain"/>
    <property type="match status" value="1"/>
</dbReference>
<keyword evidence="3 9" id="KW-0560">Oxidoreductase</keyword>
<keyword evidence="10" id="KW-1185">Reference proteome</keyword>
<dbReference type="EMBL" id="UHDT01000001">
    <property type="protein sequence ID" value="SUM58351.1"/>
    <property type="molecule type" value="Genomic_DNA"/>
</dbReference>
<dbReference type="PROSITE" id="PS51296">
    <property type="entry name" value="RIESKE"/>
    <property type="match status" value="1"/>
</dbReference>
<dbReference type="PANTHER" id="PTHR21496:SF23">
    <property type="entry name" value="3-PHENYLPROPIONATE_CINNAMIC ACID DIOXYGENASE FERREDOXIN SUBUNIT"/>
    <property type="match status" value="1"/>
</dbReference>
<accession>A0A0D6XSI0</accession>
<keyword evidence="1" id="KW-0001">2Fe-2S</keyword>
<dbReference type="InterPro" id="IPR012748">
    <property type="entry name" value="Rieske-like_NirD"/>
</dbReference>
<dbReference type="GO" id="GO:0016705">
    <property type="term" value="F:oxidoreductase activity, acting on paired donors, with incorporation or reduction of molecular oxygen"/>
    <property type="evidence" value="ECO:0007669"/>
    <property type="project" value="UniProtKB-ARBA"/>
</dbReference>
<dbReference type="SUPFAM" id="SSF50022">
    <property type="entry name" value="ISP domain"/>
    <property type="match status" value="1"/>
</dbReference>
<name>A0A0D6XSI0_9STAP</name>
<dbReference type="OrthoDB" id="593800at2"/>
<dbReference type="NCBIfam" id="TIGR02378">
    <property type="entry name" value="nirD_assim_sml"/>
    <property type="match status" value="1"/>
</dbReference>
<protein>
    <submittedName>
        <fullName evidence="9">NirD protein</fullName>
        <ecNumber evidence="9">1.7.1.4</ecNumber>
    </submittedName>
    <submittedName>
        <fullName evidence="8">Nitrite reductase</fullName>
    </submittedName>
</protein>
<dbReference type="PANTHER" id="PTHR21496">
    <property type="entry name" value="FERREDOXIN-RELATED"/>
    <property type="match status" value="1"/>
</dbReference>
<keyword evidence="6" id="KW-0534">Nitrate assimilation</keyword>
<keyword evidence="4" id="KW-0408">Iron</keyword>
<gene>
    <name evidence="9" type="primary">nirD</name>
    <name evidence="9" type="ORF">NCTC13832_02099</name>
    <name evidence="8" type="ORF">TP70_00455</name>
</gene>
<dbReference type="GO" id="GO:0051537">
    <property type="term" value="F:2 iron, 2 sulfur cluster binding"/>
    <property type="evidence" value="ECO:0007669"/>
    <property type="project" value="UniProtKB-KW"/>
</dbReference>
<evidence type="ECO:0000313" key="8">
    <source>
        <dbReference type="EMBL" id="KIX91784.1"/>
    </source>
</evidence>
<feature type="domain" description="Rieske" evidence="7">
    <location>
        <begin position="7"/>
        <end position="102"/>
    </location>
</feature>
<evidence type="ECO:0000256" key="5">
    <source>
        <dbReference type="ARBA" id="ARBA00023014"/>
    </source>
</evidence>
<dbReference type="GO" id="GO:0008942">
    <property type="term" value="F:nitrite reductase [NAD(P)H] activity"/>
    <property type="evidence" value="ECO:0007669"/>
    <property type="project" value="UniProtKB-EC"/>
</dbReference>
<reference evidence="9 11" key="2">
    <citation type="submission" date="2018-06" db="EMBL/GenBank/DDBJ databases">
        <authorList>
            <consortium name="Pathogen Informatics"/>
            <person name="Doyle S."/>
        </authorList>
    </citation>
    <scope>NUCLEOTIDE SEQUENCE [LARGE SCALE GENOMIC DNA]</scope>
    <source>
        <strain evidence="9 11">NCTC13832</strain>
    </source>
</reference>
<dbReference type="CDD" id="cd03530">
    <property type="entry name" value="Rieske_NirD_small_Bacillus"/>
    <property type="match status" value="1"/>
</dbReference>
<evidence type="ECO:0000313" key="11">
    <source>
        <dbReference type="Proteomes" id="UP000254100"/>
    </source>
</evidence>
<dbReference type="AlphaFoldDB" id="A0A0D6XSI0"/>
<keyword evidence="2" id="KW-0479">Metal-binding</keyword>
<dbReference type="STRING" id="569857.TP70_00455"/>
<evidence type="ECO:0000313" key="10">
    <source>
        <dbReference type="Proteomes" id="UP000032366"/>
    </source>
</evidence>
<dbReference type="InterPro" id="IPR017941">
    <property type="entry name" value="Rieske_2Fe-2S"/>
</dbReference>
<evidence type="ECO:0000256" key="3">
    <source>
        <dbReference type="ARBA" id="ARBA00023002"/>
    </source>
</evidence>
<dbReference type="EMBL" id="JXWY01000002">
    <property type="protein sequence ID" value="KIX91784.1"/>
    <property type="molecule type" value="Genomic_DNA"/>
</dbReference>
<reference evidence="8 10" key="1">
    <citation type="submission" date="2015-01" db="EMBL/GenBank/DDBJ databases">
        <authorList>
            <person name="Guo J."/>
        </authorList>
    </citation>
    <scope>NUCLEOTIDE SEQUENCE [LARGE SCALE GENOMIC DNA]</scope>
    <source>
        <strain evidence="8 10">DSM 22147</strain>
    </source>
</reference>
<proteinExistence type="predicted"/>
<evidence type="ECO:0000256" key="2">
    <source>
        <dbReference type="ARBA" id="ARBA00022723"/>
    </source>
</evidence>
<dbReference type="FunFam" id="2.102.10.10:FF:000013">
    <property type="entry name" value="Nitrite reductase [NAD(P)H], small subunit"/>
    <property type="match status" value="1"/>
</dbReference>
<organism evidence="9 11">
    <name type="scientific">Staphylococcus microti</name>
    <dbReference type="NCBI Taxonomy" id="569857"/>
    <lineage>
        <taxon>Bacteria</taxon>
        <taxon>Bacillati</taxon>
        <taxon>Bacillota</taxon>
        <taxon>Bacilli</taxon>
        <taxon>Bacillales</taxon>
        <taxon>Staphylococcaceae</taxon>
        <taxon>Staphylococcus</taxon>
    </lineage>
</organism>
<dbReference type="Proteomes" id="UP000254100">
    <property type="component" value="Unassembled WGS sequence"/>
</dbReference>
<dbReference type="InterPro" id="IPR036922">
    <property type="entry name" value="Rieske_2Fe-2S_sf"/>
</dbReference>
<dbReference type="GO" id="GO:0042128">
    <property type="term" value="P:nitrate assimilation"/>
    <property type="evidence" value="ECO:0007669"/>
    <property type="project" value="UniProtKB-KW"/>
</dbReference>
<keyword evidence="5" id="KW-0411">Iron-sulfur</keyword>
<evidence type="ECO:0000313" key="9">
    <source>
        <dbReference type="EMBL" id="SUM58351.1"/>
    </source>
</evidence>
<dbReference type="Pfam" id="PF13806">
    <property type="entry name" value="Rieske_2"/>
    <property type="match status" value="1"/>
</dbReference>
<sequence length="104" mass="11498">MQMAEKVRVAHMSELEPLIGKKVIVGDKQIGLFLMEDGQIKAVNNVCPHKQGPLSEGTVSGHYVYCPLHDQKVDLNTGIVQEPDEGCVETYAVEVIDEEVYVCL</sequence>
<dbReference type="EC" id="1.7.1.4" evidence="9"/>